<dbReference type="EMBL" id="FNCE01000008">
    <property type="protein sequence ID" value="SDG29319.1"/>
    <property type="molecule type" value="Genomic_DNA"/>
</dbReference>
<accession>A0A1G7T3T4</accession>
<dbReference type="Proteomes" id="UP000199415">
    <property type="component" value="Unassembled WGS sequence"/>
</dbReference>
<proteinExistence type="predicted"/>
<dbReference type="PANTHER" id="PTHR37850:SF3">
    <property type="entry name" value="BLR7815 PROTEIN"/>
    <property type="match status" value="1"/>
</dbReference>
<evidence type="ECO:0000259" key="2">
    <source>
        <dbReference type="Pfam" id="PF21135"/>
    </source>
</evidence>
<dbReference type="SUPFAM" id="SSF51735">
    <property type="entry name" value="NAD(P)-binding Rossmann-fold domains"/>
    <property type="match status" value="1"/>
</dbReference>
<dbReference type="InterPro" id="IPR048423">
    <property type="entry name" value="DRL_cat"/>
</dbReference>
<organism evidence="3 4">
    <name type="scientific">Limimonas halophila</name>
    <dbReference type="NCBI Taxonomy" id="1082479"/>
    <lineage>
        <taxon>Bacteria</taxon>
        <taxon>Pseudomonadati</taxon>
        <taxon>Pseudomonadota</taxon>
        <taxon>Alphaproteobacteria</taxon>
        <taxon>Rhodospirillales</taxon>
        <taxon>Rhodovibrionaceae</taxon>
        <taxon>Limimonas</taxon>
    </lineage>
</organism>
<dbReference type="CDD" id="cd11616">
    <property type="entry name" value="SAF_DH_OX_like"/>
    <property type="match status" value="1"/>
</dbReference>
<dbReference type="GO" id="GO:0016491">
    <property type="term" value="F:oxidoreductase activity"/>
    <property type="evidence" value="ECO:0007669"/>
    <property type="project" value="InterPro"/>
</dbReference>
<protein>
    <submittedName>
        <fullName evidence="3">Predicted homoserine dehydrogenase, contains C-terminal SAF domain</fullName>
    </submittedName>
</protein>
<dbReference type="Pfam" id="PF03447">
    <property type="entry name" value="NAD_binding_3"/>
    <property type="match status" value="1"/>
</dbReference>
<feature type="domain" description="Oxidoreductase DRL-like catalytic" evidence="2">
    <location>
        <begin position="155"/>
        <end position="338"/>
    </location>
</feature>
<evidence type="ECO:0000313" key="3">
    <source>
        <dbReference type="EMBL" id="SDG29319.1"/>
    </source>
</evidence>
<name>A0A1G7T3T4_9PROT</name>
<dbReference type="RefSeq" id="WP_090020672.1">
    <property type="nucleotide sequence ID" value="NZ_FNCE01000008.1"/>
</dbReference>
<dbReference type="Gene3D" id="3.40.50.720">
    <property type="entry name" value="NAD(P)-binding Rossmann-like Domain"/>
    <property type="match status" value="1"/>
</dbReference>
<dbReference type="GO" id="GO:0050661">
    <property type="term" value="F:NADP binding"/>
    <property type="evidence" value="ECO:0007669"/>
    <property type="project" value="InterPro"/>
</dbReference>
<dbReference type="Pfam" id="PF21135">
    <property type="entry name" value="DRL_cat"/>
    <property type="match status" value="1"/>
</dbReference>
<dbReference type="PANTHER" id="PTHR37850">
    <property type="entry name" value="STRU PROTEIN"/>
    <property type="match status" value="1"/>
</dbReference>
<dbReference type="InterPro" id="IPR005106">
    <property type="entry name" value="Asp/hSer_DH_NAD-bd"/>
</dbReference>
<gene>
    <name evidence="3" type="ORF">SAMN05216241_10852</name>
</gene>
<dbReference type="STRING" id="1082479.SAMN05216241_10852"/>
<feature type="domain" description="Aspartate/homoserine dehydrogenase NAD-binding" evidence="1">
    <location>
        <begin position="23"/>
        <end position="131"/>
    </location>
</feature>
<reference evidence="3 4" key="1">
    <citation type="submission" date="2016-10" db="EMBL/GenBank/DDBJ databases">
        <authorList>
            <person name="de Groot N.N."/>
        </authorList>
    </citation>
    <scope>NUCLEOTIDE SEQUENCE [LARGE SCALE GENOMIC DNA]</scope>
    <source>
        <strain evidence="3 4">DSM 25584</strain>
    </source>
</reference>
<evidence type="ECO:0000259" key="1">
    <source>
        <dbReference type="Pfam" id="PF03447"/>
    </source>
</evidence>
<keyword evidence="4" id="KW-1185">Reference proteome</keyword>
<evidence type="ECO:0000313" key="4">
    <source>
        <dbReference type="Proteomes" id="UP000199415"/>
    </source>
</evidence>
<dbReference type="InterPro" id="IPR036291">
    <property type="entry name" value="NAD(P)-bd_dom_sf"/>
</dbReference>
<dbReference type="OrthoDB" id="9777844at2"/>
<dbReference type="AlphaFoldDB" id="A0A1G7T3T4"/>
<sequence length="446" mass="46507">MSLHQPLGRRAEAGHPVTLGVIGAGRLGTEVLAQARRVPGIRVLAIAERDPERARRAATDAGWPDDALTHDDIAAARRAGTTAITDDPFALIAAEGLEVVLDATAEAAPGVEHARACVEYGRHLVMANLAADVIAGPLLAAEFEQAGLVYSLAYGDQPGLICEFVDWARTAGFAVTAAGKGTQYLDSFHLATPTNVWDLYGIPVERAQQLGLNARTYTAALDGTKAGIEMAAVANATGLSAPPRGLRFAPVGVSDLAHVLRPASVGGKLDRAGEVEVVSSLERDGRPVADHLRWGIFLVLEAPDDHVARALGGYGLRTDVSGHYAALTRPVHLAGLEMTISVASAALRGEPTGAPRTFAADVVTVAKRDLAAGEMLDGDGGACAWGMLLPAATSRSLNALPIGLSRQVRLTAPVPQGEVVTRDHVALDDTDEAVRARRAMTALMSA</sequence>